<reference evidence="1" key="1">
    <citation type="submission" date="2021-03" db="EMBL/GenBank/DDBJ databases">
        <authorList>
            <person name="Tagirdzhanova G."/>
        </authorList>
    </citation>
    <scope>NUCLEOTIDE SEQUENCE</scope>
</reference>
<gene>
    <name evidence="1" type="ORF">GOMPHAMPRED_001393</name>
</gene>
<evidence type="ECO:0000313" key="2">
    <source>
        <dbReference type="Proteomes" id="UP000664169"/>
    </source>
</evidence>
<organism evidence="1 2">
    <name type="scientific">Gomphillus americanus</name>
    <dbReference type="NCBI Taxonomy" id="1940652"/>
    <lineage>
        <taxon>Eukaryota</taxon>
        <taxon>Fungi</taxon>
        <taxon>Dikarya</taxon>
        <taxon>Ascomycota</taxon>
        <taxon>Pezizomycotina</taxon>
        <taxon>Lecanoromycetes</taxon>
        <taxon>OSLEUM clade</taxon>
        <taxon>Ostropomycetidae</taxon>
        <taxon>Ostropales</taxon>
        <taxon>Graphidaceae</taxon>
        <taxon>Gomphilloideae</taxon>
        <taxon>Gomphillus</taxon>
    </lineage>
</organism>
<evidence type="ECO:0000313" key="1">
    <source>
        <dbReference type="EMBL" id="CAF9917845.1"/>
    </source>
</evidence>
<dbReference type="Proteomes" id="UP000664169">
    <property type="component" value="Unassembled WGS sequence"/>
</dbReference>
<dbReference type="AlphaFoldDB" id="A0A8H3IEJ0"/>
<dbReference type="EMBL" id="CAJPDQ010000012">
    <property type="protein sequence ID" value="CAF9917845.1"/>
    <property type="molecule type" value="Genomic_DNA"/>
</dbReference>
<name>A0A8H3IEJ0_9LECA</name>
<accession>A0A8H3IEJ0</accession>
<keyword evidence="2" id="KW-1185">Reference proteome</keyword>
<protein>
    <submittedName>
        <fullName evidence="1">Uncharacterized protein</fullName>
    </submittedName>
</protein>
<sequence>MLHAAVDYYSLPAETVPCGKFKGPPASGNQGFRAIKCLVHEKRKLEVKEYNPYRQQSSNSYLIPMRWEKHQLTNQIAISQLLGKARSQARGISATELGRSLSYQHITKAQKSGEQLAKQYEVATTHQHNTTLLTEELWDELSKLRSRSFGAVGLAASGRGHQYWYLAFEELMEDLLEDSEDILLTLPYAEIREVLTHSREILDHVEEGGLVLRSLDKSEELFVIEARDGSGTINLQIFSDAIWADPEFDFPRRGAITNKAKQMLYSIHDTLREIVEAYYYPQIVLNDSQPRKELIKCLADFADCLTPK</sequence>
<proteinExistence type="predicted"/>
<comment type="caution">
    <text evidence="1">The sequence shown here is derived from an EMBL/GenBank/DDBJ whole genome shotgun (WGS) entry which is preliminary data.</text>
</comment>